<comment type="function">
    <text evidence="6">The UvrABC repair system catalyzes the recognition and processing of DNA lesions. UvrC both incises the 5' and 3' sides of the lesion. The N-terminal half is responsible for the 3' incision and the C-terminal half is responsible for the 5' incision.</text>
</comment>
<evidence type="ECO:0000256" key="1">
    <source>
        <dbReference type="ARBA" id="ARBA00022490"/>
    </source>
</evidence>
<evidence type="ECO:0000256" key="4">
    <source>
        <dbReference type="ARBA" id="ARBA00022881"/>
    </source>
</evidence>
<dbReference type="EMBL" id="BMEC01000015">
    <property type="protein sequence ID" value="GGC51093.1"/>
    <property type="molecule type" value="Genomic_DNA"/>
</dbReference>
<evidence type="ECO:0000256" key="3">
    <source>
        <dbReference type="ARBA" id="ARBA00022769"/>
    </source>
</evidence>
<dbReference type="InterPro" id="IPR000305">
    <property type="entry name" value="GIY-YIG_endonuc"/>
</dbReference>
<keyword evidence="1 6" id="KW-0963">Cytoplasm</keyword>
<dbReference type="Gene3D" id="3.30.420.340">
    <property type="entry name" value="UvrC, RNAse H endonuclease domain"/>
    <property type="match status" value="1"/>
</dbReference>
<evidence type="ECO:0000313" key="9">
    <source>
        <dbReference type="EMBL" id="GGC51093.1"/>
    </source>
</evidence>
<keyword evidence="2 6" id="KW-0227">DNA damage</keyword>
<sequence>MYESPFFKTSELHLLPQAPGVYKFHNSEGIVIYVGKAKSLKNRVSSYFNQSKTHNRKTLKLVREIHKIEISIVNSEFDALLLENSLIKELQPKYNILLKDDKSFPYLCVTNEPFPRIIATRNKNTRNGTYFGPYASVRAMNNVLELIRKLYTIRTCKLSLTDQNIQANKFKVCLEYHIGNCKGPCEGLQNQKSYNKDISLAEQILRGNLNIPKQYFREHMEREAEQFNFEEAQKFKEKLELLEKFQSKSLVVNPRLTDIDVCTIISEEKSAFLNYMKIKNGSIIVTHTIEIKKKLEETDEELLLMGIIDLQQLYQSESKEILTNIEVENIFKEFHTITPQIGDKKKLVEMSLKNALFFKKEKLNQNESSKIKELRVVKQLQADLQLKDLPLRIECFDNSNLGGTNPVASMVHFKNGRPAKNEYRHYHVKTVVGPDDFASMTEIVGRRYSRLQKENRPMPNLIVIDGGKGQLNAACIALKELNLYGEIPIIGIAKRLEEIYFPGDQYPIHISKKSESLKLLQRLRDEAHRFAITFHRNIRSKKTFVSELEGIQGIGEKTIDELLSHFKSLTKIKNASFEELSKVVGNSKAEILVRSLQNKKGELS</sequence>
<dbReference type="NCBIfam" id="TIGR00194">
    <property type="entry name" value="uvrC"/>
    <property type="match status" value="1"/>
</dbReference>
<feature type="domain" description="GIY-YIG" evidence="7">
    <location>
        <begin position="17"/>
        <end position="96"/>
    </location>
</feature>
<dbReference type="PROSITE" id="PS50164">
    <property type="entry name" value="GIY_YIG"/>
    <property type="match status" value="1"/>
</dbReference>
<name>A0ABQ1N4P9_9BACT</name>
<keyword evidence="4 6" id="KW-0267">Excision nuclease</keyword>
<reference evidence="10" key="1">
    <citation type="journal article" date="2019" name="Int. J. Syst. Evol. Microbiol.">
        <title>The Global Catalogue of Microorganisms (GCM) 10K type strain sequencing project: providing services to taxonomists for standard genome sequencing and annotation.</title>
        <authorList>
            <consortium name="The Broad Institute Genomics Platform"/>
            <consortium name="The Broad Institute Genome Sequencing Center for Infectious Disease"/>
            <person name="Wu L."/>
            <person name="Ma J."/>
        </authorList>
    </citation>
    <scope>NUCLEOTIDE SEQUENCE [LARGE SCALE GENOMIC DNA]</scope>
    <source>
        <strain evidence="10">CGMCC 1.10832</strain>
    </source>
</reference>
<dbReference type="Gene3D" id="3.40.1440.10">
    <property type="entry name" value="GIY-YIG endonuclease"/>
    <property type="match status" value="1"/>
</dbReference>
<dbReference type="PROSITE" id="PS50165">
    <property type="entry name" value="UVRC"/>
    <property type="match status" value="1"/>
</dbReference>
<dbReference type="Gene3D" id="1.10.150.20">
    <property type="entry name" value="5' to 3' exonuclease, C-terminal subdomain"/>
    <property type="match status" value="1"/>
</dbReference>
<evidence type="ECO:0000256" key="5">
    <source>
        <dbReference type="ARBA" id="ARBA00023204"/>
    </source>
</evidence>
<proteinExistence type="inferred from homology"/>
<dbReference type="Pfam" id="PF22920">
    <property type="entry name" value="UvrC_RNaseH"/>
    <property type="match status" value="1"/>
</dbReference>
<dbReference type="InterPro" id="IPR001162">
    <property type="entry name" value="UvrC_RNase_H_dom"/>
</dbReference>
<keyword evidence="5 6" id="KW-0234">DNA repair</keyword>
<dbReference type="PANTHER" id="PTHR30562">
    <property type="entry name" value="UVRC/OXIDOREDUCTASE"/>
    <property type="match status" value="1"/>
</dbReference>
<dbReference type="InterPro" id="IPR047296">
    <property type="entry name" value="GIY-YIG_UvrC_Cho"/>
</dbReference>
<dbReference type="InterPro" id="IPR010994">
    <property type="entry name" value="RuvA_2-like"/>
</dbReference>
<evidence type="ECO:0000256" key="2">
    <source>
        <dbReference type="ARBA" id="ARBA00022763"/>
    </source>
</evidence>
<gene>
    <name evidence="6 9" type="primary">uvrC</name>
    <name evidence="9" type="ORF">GCM10011506_41030</name>
</gene>
<comment type="subcellular location">
    <subcellularLocation>
        <location evidence="6">Cytoplasm</location>
    </subcellularLocation>
</comment>
<dbReference type="InterPro" id="IPR004791">
    <property type="entry name" value="UvrC"/>
</dbReference>
<evidence type="ECO:0000313" key="10">
    <source>
        <dbReference type="Proteomes" id="UP000636010"/>
    </source>
</evidence>
<dbReference type="Pfam" id="PF01541">
    <property type="entry name" value="GIY-YIG"/>
    <property type="match status" value="1"/>
</dbReference>
<dbReference type="Proteomes" id="UP000636010">
    <property type="component" value="Unassembled WGS sequence"/>
</dbReference>
<dbReference type="Pfam" id="PF08459">
    <property type="entry name" value="UvrC_RNaseH_dom"/>
    <property type="match status" value="1"/>
</dbReference>
<keyword evidence="3 6" id="KW-0228">DNA excision</keyword>
<comment type="caution">
    <text evidence="9">The sequence shown here is derived from an EMBL/GenBank/DDBJ whole genome shotgun (WGS) entry which is preliminary data.</text>
</comment>
<feature type="domain" description="UvrC family homology region profile" evidence="8">
    <location>
        <begin position="265"/>
        <end position="474"/>
    </location>
</feature>
<dbReference type="Pfam" id="PF14520">
    <property type="entry name" value="HHH_5"/>
    <property type="match status" value="1"/>
</dbReference>
<dbReference type="InterPro" id="IPR035901">
    <property type="entry name" value="GIY-YIG_endonuc_sf"/>
</dbReference>
<protein>
    <recommendedName>
        <fullName evidence="6">UvrABC system protein C</fullName>
        <shortName evidence="6">Protein UvrC</shortName>
    </recommendedName>
    <alternativeName>
        <fullName evidence="6">Excinuclease ABC subunit C</fullName>
    </alternativeName>
</protein>
<dbReference type="PANTHER" id="PTHR30562:SF1">
    <property type="entry name" value="UVRABC SYSTEM PROTEIN C"/>
    <property type="match status" value="1"/>
</dbReference>
<dbReference type="InterPro" id="IPR038476">
    <property type="entry name" value="UvrC_RNase_H_dom_sf"/>
</dbReference>
<keyword evidence="6" id="KW-0742">SOS response</keyword>
<accession>A0ABQ1N4P9</accession>
<evidence type="ECO:0000259" key="7">
    <source>
        <dbReference type="PROSITE" id="PS50164"/>
    </source>
</evidence>
<dbReference type="HAMAP" id="MF_00203">
    <property type="entry name" value="UvrC"/>
    <property type="match status" value="1"/>
</dbReference>
<evidence type="ECO:0000256" key="6">
    <source>
        <dbReference type="HAMAP-Rule" id="MF_00203"/>
    </source>
</evidence>
<dbReference type="SUPFAM" id="SSF82771">
    <property type="entry name" value="GIY-YIG endonuclease"/>
    <property type="match status" value="1"/>
</dbReference>
<evidence type="ECO:0000259" key="8">
    <source>
        <dbReference type="PROSITE" id="PS50165"/>
    </source>
</evidence>
<dbReference type="InterPro" id="IPR050066">
    <property type="entry name" value="UvrABC_protein_C"/>
</dbReference>
<dbReference type="SUPFAM" id="SSF47781">
    <property type="entry name" value="RuvA domain 2-like"/>
    <property type="match status" value="1"/>
</dbReference>
<dbReference type="SMART" id="SM00465">
    <property type="entry name" value="GIYc"/>
    <property type="match status" value="1"/>
</dbReference>
<comment type="similarity">
    <text evidence="6">Belongs to the UvrC family.</text>
</comment>
<organism evidence="9 10">
    <name type="scientific">Marivirga lumbricoides</name>
    <dbReference type="NCBI Taxonomy" id="1046115"/>
    <lineage>
        <taxon>Bacteria</taxon>
        <taxon>Pseudomonadati</taxon>
        <taxon>Bacteroidota</taxon>
        <taxon>Cytophagia</taxon>
        <taxon>Cytophagales</taxon>
        <taxon>Marivirgaceae</taxon>
        <taxon>Marivirga</taxon>
    </lineage>
</organism>
<keyword evidence="10" id="KW-1185">Reference proteome</keyword>
<comment type="subunit">
    <text evidence="6">Interacts with UvrB in an incision complex.</text>
</comment>
<dbReference type="CDD" id="cd10434">
    <property type="entry name" value="GIY-YIG_UvrC_Cho"/>
    <property type="match status" value="1"/>
</dbReference>
<dbReference type="RefSeq" id="WP_188467203.1">
    <property type="nucleotide sequence ID" value="NZ_BAABHU010000015.1"/>
</dbReference>